<dbReference type="EMBL" id="CAJGYM010000019">
    <property type="protein sequence ID" value="CAD6191183.1"/>
    <property type="molecule type" value="Genomic_DNA"/>
</dbReference>
<dbReference type="Proteomes" id="UP000835052">
    <property type="component" value="Unassembled WGS sequence"/>
</dbReference>
<evidence type="ECO:0000313" key="2">
    <source>
        <dbReference type="Proteomes" id="UP000835052"/>
    </source>
</evidence>
<proteinExistence type="predicted"/>
<dbReference type="AlphaFoldDB" id="A0A8S1H706"/>
<comment type="caution">
    <text evidence="1">The sequence shown here is derived from an EMBL/GenBank/DDBJ whole genome shotgun (WGS) entry which is preliminary data.</text>
</comment>
<gene>
    <name evidence="1" type="ORF">CAUJ_LOCUS7102</name>
</gene>
<protein>
    <submittedName>
        <fullName evidence="1">Uncharacterized protein</fullName>
    </submittedName>
</protein>
<keyword evidence="2" id="KW-1185">Reference proteome</keyword>
<sequence length="256" mass="27904">MISEARSLISGFLISGRRHCNVAITILTKIIAGGLGSPPPRGAFWVRPGVSRCKSEQRIPDIGTPTLQRRYHHTYQDHSRRARIAASAWRLLGETCGFLISGRRQCNVAITTLTKIIAGGLGLPPPRGAFWVRPGVSRCKSGQRIPDIGTPTMQRRYHHPYQDHSRRARIAASAWRLLGETCGFLISGRRQCNVAITTLTKIIAGGLGLPPPRGAFWVRPGRRHCNVAITILTKIIAGGLGSPPPRGALRVRPGLS</sequence>
<evidence type="ECO:0000313" key="1">
    <source>
        <dbReference type="EMBL" id="CAD6191183.1"/>
    </source>
</evidence>
<name>A0A8S1H706_9PELO</name>
<organism evidence="1 2">
    <name type="scientific">Caenorhabditis auriculariae</name>
    <dbReference type="NCBI Taxonomy" id="2777116"/>
    <lineage>
        <taxon>Eukaryota</taxon>
        <taxon>Metazoa</taxon>
        <taxon>Ecdysozoa</taxon>
        <taxon>Nematoda</taxon>
        <taxon>Chromadorea</taxon>
        <taxon>Rhabditida</taxon>
        <taxon>Rhabditina</taxon>
        <taxon>Rhabditomorpha</taxon>
        <taxon>Rhabditoidea</taxon>
        <taxon>Rhabditidae</taxon>
        <taxon>Peloderinae</taxon>
        <taxon>Caenorhabditis</taxon>
    </lineage>
</organism>
<accession>A0A8S1H706</accession>
<reference evidence="1" key="1">
    <citation type="submission" date="2020-10" db="EMBL/GenBank/DDBJ databases">
        <authorList>
            <person name="Kikuchi T."/>
        </authorList>
    </citation>
    <scope>NUCLEOTIDE SEQUENCE</scope>
    <source>
        <strain evidence="1">NKZ352</strain>
    </source>
</reference>